<feature type="compositionally biased region" description="Low complexity" evidence="1">
    <location>
        <begin position="922"/>
        <end position="933"/>
    </location>
</feature>
<dbReference type="InterPro" id="IPR011993">
    <property type="entry name" value="PH-like_dom_sf"/>
</dbReference>
<dbReference type="SMART" id="SM00233">
    <property type="entry name" value="PH"/>
    <property type="match status" value="2"/>
</dbReference>
<evidence type="ECO:0000313" key="3">
    <source>
        <dbReference type="EMBL" id="ORZ07694.1"/>
    </source>
</evidence>
<comment type="caution">
    <text evidence="3">The sequence shown here is derived from an EMBL/GenBank/DDBJ whole genome shotgun (WGS) entry which is preliminary data.</text>
</comment>
<dbReference type="AlphaFoldDB" id="A0A1X2I3P5"/>
<accession>A0A1X2I3P5</accession>
<feature type="region of interest" description="Disordered" evidence="1">
    <location>
        <begin position="48"/>
        <end position="100"/>
    </location>
</feature>
<organism evidence="3 4">
    <name type="scientific">Absidia repens</name>
    <dbReference type="NCBI Taxonomy" id="90262"/>
    <lineage>
        <taxon>Eukaryota</taxon>
        <taxon>Fungi</taxon>
        <taxon>Fungi incertae sedis</taxon>
        <taxon>Mucoromycota</taxon>
        <taxon>Mucoromycotina</taxon>
        <taxon>Mucoromycetes</taxon>
        <taxon>Mucorales</taxon>
        <taxon>Cunninghamellaceae</taxon>
        <taxon>Absidia</taxon>
    </lineage>
</organism>
<proteinExistence type="predicted"/>
<feature type="compositionally biased region" description="Low complexity" evidence="1">
    <location>
        <begin position="655"/>
        <end position="664"/>
    </location>
</feature>
<feature type="region of interest" description="Disordered" evidence="1">
    <location>
        <begin position="532"/>
        <end position="604"/>
    </location>
</feature>
<dbReference type="PROSITE" id="PS50003">
    <property type="entry name" value="PH_DOMAIN"/>
    <property type="match status" value="1"/>
</dbReference>
<feature type="compositionally biased region" description="Polar residues" evidence="1">
    <location>
        <begin position="532"/>
        <end position="572"/>
    </location>
</feature>
<dbReference type="InterPro" id="IPR058155">
    <property type="entry name" value="Skg3/CAF120-like_PH"/>
</dbReference>
<evidence type="ECO:0000313" key="4">
    <source>
        <dbReference type="Proteomes" id="UP000193560"/>
    </source>
</evidence>
<feature type="compositionally biased region" description="Polar residues" evidence="1">
    <location>
        <begin position="728"/>
        <end position="746"/>
    </location>
</feature>
<feature type="compositionally biased region" description="Low complexity" evidence="1">
    <location>
        <begin position="793"/>
        <end position="841"/>
    </location>
</feature>
<dbReference type="Pfam" id="PF25381">
    <property type="entry name" value="PH_26"/>
    <property type="match status" value="1"/>
</dbReference>
<feature type="compositionally biased region" description="Polar residues" evidence="1">
    <location>
        <begin position="934"/>
        <end position="944"/>
    </location>
</feature>
<feature type="compositionally biased region" description="Polar residues" evidence="1">
    <location>
        <begin position="90"/>
        <end position="100"/>
    </location>
</feature>
<sequence length="1100" mass="121474">MTMISSRHSGLTSLPSDHTHVNNHRSANNVRRQSRLLYAEKYGLNSPEWQNSTTLGTLDKGNDKDHSSVTGASTPTTDDDEEDDRPLSLQPRSYSYSAALSPSRPRSIFNLSEPSAATTRPTAFVKPITATASGSPPCTVPSDMISIQQLYEHYQNKVYMEGFIFKRNKCNSYGSSCQDQWTKLYVELSGPILSLWDGRKLDNTSSPSATILPHFINISDATATLVNNKDNSAMIILNTAGRNQYLIRPDPPTLSTAQRWVIAIRLSCFEGARLFGIYSRRLLLRPTYNNLLNPSSTTKRRIEGFIQARFAGDTEWKKYWAVVSDQRDQKRLFGKSKSVPCRGQFMFYESKKSKYPLVTLVNVVHAYTLYPQSPQLIDLATIFKVEGTTLTTTDIKTGEQNMTHTSAGTLLMAPSAKDMMQWLIGTFDVFKLYGRPSSLLDNPLDPKSLNFGETTSMDDSHRLFLEYSDVMHLPIGQDETLLDSKMAFTAMLTQKLGTGSSNSPVNPIKYTAKSRSNSAPLLANIAPPADYTMNTHTQSNPASTTSIATIPNRSIQPATQRASMMIRRQSQGAPMVYASDGSDEEDDENDNDSDDDSDDNNSDTLSEFIATKGLTNLAYGEKELQSLPESSISSPTTSTTDSNKVLSLKNEHQDNNTTTTADATDMMGFANDLLSKTFDAESTNTPKTTTSNKQMVPPIDTTSLRPSPSQNALSSSSSDNISPMHATVSRTATIIDSTTPPTSATSVEKPPLTKRMSVLPLPSDDEDEDSGSKTTADDDDESPIHCLPLNNKMMTSTSSFSSMRPLSTIQSTATTPTMLTSTRSSAATSSDGSSSNTSTSSQNHYQHHRKPKRQSVLAQQPPSNPRPSSSIGLVHKIDNMQQQIQLQQQQQQLEKEQQSLWETGSLMGTDPRIASYQYRPNQQPQQQQHQQQQTWDTRSMTGSMTGPDPRIAMYRQAGSMYGGGSAYGNVNDGIGSSGSFYGANDNGAGDSVYSGGDDYQKMMMMSGQPLVQLENKPSEPRSGLVGVISQMEDEKRESENNSNHRFSTSSFSPPPQQYQDQVLYQQQLLQQQHQVIKRRNVKRKKKNENGTDDCFIIVIR</sequence>
<feature type="compositionally biased region" description="Low complexity" evidence="1">
    <location>
        <begin position="1047"/>
        <end position="1056"/>
    </location>
</feature>
<protein>
    <recommendedName>
        <fullName evidence="2">PH domain-containing protein</fullName>
    </recommendedName>
</protein>
<feature type="compositionally biased region" description="Low complexity" evidence="1">
    <location>
        <begin position="682"/>
        <end position="693"/>
    </location>
</feature>
<feature type="region of interest" description="Disordered" evidence="1">
    <location>
        <begin position="920"/>
        <end position="950"/>
    </location>
</feature>
<feature type="compositionally biased region" description="Low complexity" evidence="1">
    <location>
        <begin position="706"/>
        <end position="723"/>
    </location>
</feature>
<evidence type="ECO:0000256" key="1">
    <source>
        <dbReference type="SAM" id="MobiDB-lite"/>
    </source>
</evidence>
<feature type="compositionally biased region" description="Acidic residues" evidence="1">
    <location>
        <begin position="581"/>
        <end position="601"/>
    </location>
</feature>
<feature type="compositionally biased region" description="Polar residues" evidence="1">
    <location>
        <begin position="1"/>
        <end position="16"/>
    </location>
</feature>
<feature type="region of interest" description="Disordered" evidence="1">
    <location>
        <begin position="1031"/>
        <end position="1056"/>
    </location>
</feature>
<dbReference type="Gene3D" id="2.30.29.30">
    <property type="entry name" value="Pleckstrin-homology domain (PH domain)/Phosphotyrosine-binding domain (PTB)"/>
    <property type="match status" value="1"/>
</dbReference>
<dbReference type="SUPFAM" id="SSF50729">
    <property type="entry name" value="PH domain-like"/>
    <property type="match status" value="1"/>
</dbReference>
<dbReference type="OrthoDB" id="5563754at2759"/>
<reference evidence="3 4" key="1">
    <citation type="submission" date="2016-07" db="EMBL/GenBank/DDBJ databases">
        <title>Pervasive Adenine N6-methylation of Active Genes in Fungi.</title>
        <authorList>
            <consortium name="DOE Joint Genome Institute"/>
            <person name="Mondo S.J."/>
            <person name="Dannebaum R.O."/>
            <person name="Kuo R.C."/>
            <person name="Labutti K."/>
            <person name="Haridas S."/>
            <person name="Kuo A."/>
            <person name="Salamov A."/>
            <person name="Ahrendt S.R."/>
            <person name="Lipzen A."/>
            <person name="Sullivan W."/>
            <person name="Andreopoulos W.B."/>
            <person name="Clum A."/>
            <person name="Lindquist E."/>
            <person name="Daum C."/>
            <person name="Ramamoorthy G.K."/>
            <person name="Gryganskyi A."/>
            <person name="Culley D."/>
            <person name="Magnuson J.K."/>
            <person name="James T.Y."/>
            <person name="O'Malley M.A."/>
            <person name="Stajich J.E."/>
            <person name="Spatafora J.W."/>
            <person name="Visel A."/>
            <person name="Grigoriev I.V."/>
        </authorList>
    </citation>
    <scope>NUCLEOTIDE SEQUENCE [LARGE SCALE GENOMIC DNA]</scope>
    <source>
        <strain evidence="3 4">NRRL 1336</strain>
    </source>
</reference>
<dbReference type="EMBL" id="MCGE01000034">
    <property type="protein sequence ID" value="ORZ07694.1"/>
    <property type="molecule type" value="Genomic_DNA"/>
</dbReference>
<gene>
    <name evidence="3" type="ORF">BCR42DRAFT_152342</name>
</gene>
<keyword evidence="4" id="KW-1185">Reference proteome</keyword>
<feature type="compositionally biased region" description="Low complexity" evidence="1">
    <location>
        <begin position="630"/>
        <end position="642"/>
    </location>
</feature>
<feature type="domain" description="PH" evidence="2">
    <location>
        <begin position="157"/>
        <end position="269"/>
    </location>
</feature>
<feature type="region of interest" description="Disordered" evidence="1">
    <location>
        <begin position="625"/>
        <end position="664"/>
    </location>
</feature>
<dbReference type="Proteomes" id="UP000193560">
    <property type="component" value="Unassembled WGS sequence"/>
</dbReference>
<evidence type="ECO:0000259" key="2">
    <source>
        <dbReference type="PROSITE" id="PS50003"/>
    </source>
</evidence>
<feature type="region of interest" description="Disordered" evidence="1">
    <location>
        <begin position="680"/>
        <end position="872"/>
    </location>
</feature>
<feature type="region of interest" description="Disordered" evidence="1">
    <location>
        <begin position="1"/>
        <end position="33"/>
    </location>
</feature>
<dbReference type="STRING" id="90262.A0A1X2I3P5"/>
<dbReference type="InterPro" id="IPR001849">
    <property type="entry name" value="PH_domain"/>
</dbReference>
<name>A0A1X2I3P5_9FUNG</name>